<reference evidence="8 9" key="2">
    <citation type="journal article" date="2017" name="Front. Plant Sci.">
        <title>Gene Classification and Mining of Molecular Markers Useful in Red Clover (Trifolium pratense) Breeding.</title>
        <authorList>
            <person name="Istvanek J."/>
            <person name="Dluhosova J."/>
            <person name="Dluhos P."/>
            <person name="Patkova L."/>
            <person name="Nedelnik J."/>
            <person name="Repkova J."/>
        </authorList>
    </citation>
    <scope>NUCLEOTIDE SEQUENCE [LARGE SCALE GENOMIC DNA]</scope>
    <source>
        <strain evidence="9">cv. Tatra</strain>
        <tissue evidence="8">Young leaves</tissue>
    </source>
</reference>
<dbReference type="GO" id="GO:0007091">
    <property type="term" value="P:metaphase/anaphase transition of mitotic cell cycle"/>
    <property type="evidence" value="ECO:0007669"/>
    <property type="project" value="TreeGrafter"/>
</dbReference>
<feature type="non-terminal residue" evidence="8">
    <location>
        <position position="96"/>
    </location>
</feature>
<proteinExistence type="predicted"/>
<evidence type="ECO:0000256" key="2">
    <source>
        <dbReference type="ARBA" id="ARBA00022618"/>
    </source>
</evidence>
<dbReference type="SMART" id="SM01013">
    <property type="entry name" value="APC2"/>
    <property type="match status" value="1"/>
</dbReference>
<evidence type="ECO:0000256" key="1">
    <source>
        <dbReference type="ARBA" id="ARBA00016068"/>
    </source>
</evidence>
<protein>
    <recommendedName>
        <fullName evidence="1">Anaphase-promoting complex subunit 2</fullName>
    </recommendedName>
</protein>
<dbReference type="InterPro" id="IPR036388">
    <property type="entry name" value="WH-like_DNA-bd_sf"/>
</dbReference>
<feature type="region of interest" description="Disordered" evidence="6">
    <location>
        <begin position="1"/>
        <end position="25"/>
    </location>
</feature>
<dbReference type="InterPro" id="IPR044554">
    <property type="entry name" value="ANAPC2"/>
</dbReference>
<dbReference type="Pfam" id="PF08672">
    <property type="entry name" value="ANAPC2"/>
    <property type="match status" value="1"/>
</dbReference>
<dbReference type="PANTHER" id="PTHR45957:SF1">
    <property type="entry name" value="ANAPHASE-PROMOTING COMPLEX SUBUNIT 2"/>
    <property type="match status" value="1"/>
</dbReference>
<evidence type="ECO:0000256" key="6">
    <source>
        <dbReference type="SAM" id="MobiDB-lite"/>
    </source>
</evidence>
<dbReference type="InterPro" id="IPR036390">
    <property type="entry name" value="WH_DNA-bd_sf"/>
</dbReference>
<dbReference type="FunFam" id="1.10.10.10:FF:000331">
    <property type="entry name" value="Anaphase-promoting complex subunit 2"/>
    <property type="match status" value="1"/>
</dbReference>
<sequence>MAETSKNGGGSGNAQELLGDDVLEDRSGASVENQLRMEMTVYEKFILGMLKNIGSMTLDRIHNMLMKFCIADKSLQQLQSFLSSLVSEEKLELRDG</sequence>
<dbReference type="GO" id="GO:0070979">
    <property type="term" value="P:protein K11-linked ubiquitination"/>
    <property type="evidence" value="ECO:0007669"/>
    <property type="project" value="TreeGrafter"/>
</dbReference>
<dbReference type="GO" id="GO:0005680">
    <property type="term" value="C:anaphase-promoting complex"/>
    <property type="evidence" value="ECO:0007669"/>
    <property type="project" value="TreeGrafter"/>
</dbReference>
<dbReference type="InterPro" id="IPR014786">
    <property type="entry name" value="ANAPC2_C"/>
</dbReference>
<accession>A0A2K3K4D2</accession>
<dbReference type="GO" id="GO:0051301">
    <property type="term" value="P:cell division"/>
    <property type="evidence" value="ECO:0007669"/>
    <property type="project" value="UniProtKB-KW"/>
</dbReference>
<reference evidence="8 9" key="1">
    <citation type="journal article" date="2014" name="Am. J. Bot.">
        <title>Genome assembly and annotation for red clover (Trifolium pratense; Fabaceae).</title>
        <authorList>
            <person name="Istvanek J."/>
            <person name="Jaros M."/>
            <person name="Krenek A."/>
            <person name="Repkova J."/>
        </authorList>
    </citation>
    <scope>NUCLEOTIDE SEQUENCE [LARGE SCALE GENOMIC DNA]</scope>
    <source>
        <strain evidence="9">cv. Tatra</strain>
        <tissue evidence="8">Young leaves</tissue>
    </source>
</reference>
<evidence type="ECO:0000256" key="5">
    <source>
        <dbReference type="ARBA" id="ARBA00023306"/>
    </source>
</evidence>
<evidence type="ECO:0000256" key="4">
    <source>
        <dbReference type="ARBA" id="ARBA00022786"/>
    </source>
</evidence>
<keyword evidence="4" id="KW-0833">Ubl conjugation pathway</keyword>
<name>A0A2K3K4D2_TRIPR</name>
<dbReference type="Gene3D" id="1.10.10.10">
    <property type="entry name" value="Winged helix-like DNA-binding domain superfamily/Winged helix DNA-binding domain"/>
    <property type="match status" value="1"/>
</dbReference>
<comment type="caution">
    <text evidence="8">The sequence shown here is derived from an EMBL/GenBank/DDBJ whole genome shotgun (WGS) entry which is preliminary data.</text>
</comment>
<dbReference type="STRING" id="57577.A0A2K3K4D2"/>
<dbReference type="EMBL" id="ASHM01084525">
    <property type="protein sequence ID" value="PNX61141.1"/>
    <property type="molecule type" value="Genomic_DNA"/>
</dbReference>
<dbReference type="Proteomes" id="UP000236291">
    <property type="component" value="Unassembled WGS sequence"/>
</dbReference>
<feature type="domain" description="Anaphase-promoting complex subunit 2 C-terminal" evidence="7">
    <location>
        <begin position="45"/>
        <end position="96"/>
    </location>
</feature>
<evidence type="ECO:0000313" key="8">
    <source>
        <dbReference type="EMBL" id="PNX61141.1"/>
    </source>
</evidence>
<gene>
    <name evidence="8" type="ORF">L195_g052301</name>
</gene>
<keyword evidence="2" id="KW-0132">Cell division</keyword>
<evidence type="ECO:0000313" key="9">
    <source>
        <dbReference type="Proteomes" id="UP000236291"/>
    </source>
</evidence>
<organism evidence="8 9">
    <name type="scientific">Trifolium pratense</name>
    <name type="common">Red clover</name>
    <dbReference type="NCBI Taxonomy" id="57577"/>
    <lineage>
        <taxon>Eukaryota</taxon>
        <taxon>Viridiplantae</taxon>
        <taxon>Streptophyta</taxon>
        <taxon>Embryophyta</taxon>
        <taxon>Tracheophyta</taxon>
        <taxon>Spermatophyta</taxon>
        <taxon>Magnoliopsida</taxon>
        <taxon>eudicotyledons</taxon>
        <taxon>Gunneridae</taxon>
        <taxon>Pentapetalae</taxon>
        <taxon>rosids</taxon>
        <taxon>fabids</taxon>
        <taxon>Fabales</taxon>
        <taxon>Fabaceae</taxon>
        <taxon>Papilionoideae</taxon>
        <taxon>50 kb inversion clade</taxon>
        <taxon>NPAAA clade</taxon>
        <taxon>Hologalegina</taxon>
        <taxon>IRL clade</taxon>
        <taxon>Trifolieae</taxon>
        <taxon>Trifolium</taxon>
    </lineage>
</organism>
<dbReference type="AlphaFoldDB" id="A0A2K3K4D2"/>
<dbReference type="PANTHER" id="PTHR45957">
    <property type="entry name" value="ANAPHASE-PROMOTING COMPLEX SUBUNIT 2"/>
    <property type="match status" value="1"/>
</dbReference>
<evidence type="ECO:0000256" key="3">
    <source>
        <dbReference type="ARBA" id="ARBA00022776"/>
    </source>
</evidence>
<keyword evidence="5" id="KW-0131">Cell cycle</keyword>
<dbReference type="SUPFAM" id="SSF46785">
    <property type="entry name" value="Winged helix' DNA-binding domain"/>
    <property type="match status" value="1"/>
</dbReference>
<evidence type="ECO:0000259" key="7">
    <source>
        <dbReference type="SMART" id="SM01013"/>
    </source>
</evidence>
<keyword evidence="3" id="KW-0498">Mitosis</keyword>